<accession>A0A1J5S4F4</accession>
<keyword evidence="3" id="KW-1133">Transmembrane helix</keyword>
<feature type="transmembrane region" description="Helical" evidence="3">
    <location>
        <begin position="418"/>
        <end position="438"/>
    </location>
</feature>
<evidence type="ECO:0000256" key="1">
    <source>
        <dbReference type="SAM" id="Coils"/>
    </source>
</evidence>
<sequence length="454" mass="50517">MVVSQNVPDSVVPTQVQVSVDERINNIKQRVLTRESLLNIANKYNLFSGSASYLSSSDLVQRMRDRVDVELVSVDTVQGFRTGKVTIAFKLSFQDKNPNLAYQVANDLVALFLNWNETLQSETATDTTIFLTQVADKQKQEVERQNDLISAYKKQHSNALPELTIMNMTALQNDEISLKNVEQKYNSLAGQGDDSSSSSTSSTSLPALKAKLASLSAVYSDSHPDIKALKLKIASLENPATTQDEAMTKTEQSNQPSKVSSTKDTLELLARQRQTLQDRIAQIRAGMLQTPEVAQQLDVLTSQRDSAQKRYEEILSKLQSAQMAENLKKENKSDRFVVLEPPVKPDKPFKPKPVKIMVMGFFLAIASSGGMLMALATLDRQIRGVAALEHVLGNRPLAVIPYLVLPEEEIDRKRKIKIAIIAACFGVILIALLLQFFYMPLNELFMKIMAQLLA</sequence>
<dbReference type="GO" id="GO:0005886">
    <property type="term" value="C:plasma membrane"/>
    <property type="evidence" value="ECO:0007669"/>
    <property type="project" value="TreeGrafter"/>
</dbReference>
<comment type="caution">
    <text evidence="4">The sequence shown here is derived from an EMBL/GenBank/DDBJ whole genome shotgun (WGS) entry which is preliminary data.</text>
</comment>
<dbReference type="AlphaFoldDB" id="A0A1J5S4F4"/>
<feature type="region of interest" description="Disordered" evidence="2">
    <location>
        <begin position="240"/>
        <end position="262"/>
    </location>
</feature>
<organism evidence="4">
    <name type="scientific">mine drainage metagenome</name>
    <dbReference type="NCBI Taxonomy" id="410659"/>
    <lineage>
        <taxon>unclassified sequences</taxon>
        <taxon>metagenomes</taxon>
        <taxon>ecological metagenomes</taxon>
    </lineage>
</organism>
<proteinExistence type="predicted"/>
<dbReference type="PANTHER" id="PTHR32309:SF13">
    <property type="entry name" value="FERRIC ENTEROBACTIN TRANSPORT PROTEIN FEPE"/>
    <property type="match status" value="1"/>
</dbReference>
<feature type="coiled-coil region" evidence="1">
    <location>
        <begin position="135"/>
        <end position="191"/>
    </location>
</feature>
<gene>
    <name evidence="4" type="ORF">GALL_146700</name>
</gene>
<evidence type="ECO:0000256" key="2">
    <source>
        <dbReference type="SAM" id="MobiDB-lite"/>
    </source>
</evidence>
<dbReference type="PANTHER" id="PTHR32309">
    <property type="entry name" value="TYROSINE-PROTEIN KINASE"/>
    <property type="match status" value="1"/>
</dbReference>
<dbReference type="InterPro" id="IPR050445">
    <property type="entry name" value="Bact_polysacc_biosynth/exp"/>
</dbReference>
<dbReference type="EMBL" id="MLJW01000068">
    <property type="protein sequence ID" value="OIR03151.1"/>
    <property type="molecule type" value="Genomic_DNA"/>
</dbReference>
<protein>
    <recommendedName>
        <fullName evidence="5">Lipopolysaccharide biosynthesis protein</fullName>
    </recommendedName>
</protein>
<keyword evidence="3" id="KW-0812">Transmembrane</keyword>
<keyword evidence="1" id="KW-0175">Coiled coil</keyword>
<feature type="transmembrane region" description="Helical" evidence="3">
    <location>
        <begin position="356"/>
        <end position="378"/>
    </location>
</feature>
<evidence type="ECO:0000313" key="4">
    <source>
        <dbReference type="EMBL" id="OIR03151.1"/>
    </source>
</evidence>
<evidence type="ECO:0008006" key="5">
    <source>
        <dbReference type="Google" id="ProtNLM"/>
    </source>
</evidence>
<evidence type="ECO:0000256" key="3">
    <source>
        <dbReference type="SAM" id="Phobius"/>
    </source>
</evidence>
<dbReference type="GO" id="GO:0004713">
    <property type="term" value="F:protein tyrosine kinase activity"/>
    <property type="evidence" value="ECO:0007669"/>
    <property type="project" value="TreeGrafter"/>
</dbReference>
<reference evidence="4" key="1">
    <citation type="submission" date="2016-10" db="EMBL/GenBank/DDBJ databases">
        <title>Sequence of Gallionella enrichment culture.</title>
        <authorList>
            <person name="Poehlein A."/>
            <person name="Muehling M."/>
            <person name="Daniel R."/>
        </authorList>
    </citation>
    <scope>NUCLEOTIDE SEQUENCE</scope>
</reference>
<name>A0A1J5S4F4_9ZZZZ</name>
<keyword evidence="3" id="KW-0472">Membrane</keyword>